<dbReference type="RefSeq" id="XP_027612723.1">
    <property type="nucleotide sequence ID" value="XM_027756922.1"/>
</dbReference>
<dbReference type="EMBL" id="BFAD01000004">
    <property type="protein sequence ID" value="GBE81810.1"/>
    <property type="molecule type" value="Genomic_DNA"/>
</dbReference>
<dbReference type="AlphaFoldDB" id="A0A401GHZ0"/>
<proteinExistence type="predicted"/>
<dbReference type="STRING" id="139825.A0A401GHZ0"/>
<protein>
    <submittedName>
        <fullName evidence="1">Uncharacterized protein</fullName>
    </submittedName>
</protein>
<comment type="caution">
    <text evidence="1">The sequence shown here is derived from an EMBL/GenBank/DDBJ whole genome shotgun (WGS) entry which is preliminary data.</text>
</comment>
<dbReference type="InParanoid" id="A0A401GHZ0"/>
<keyword evidence="2" id="KW-1185">Reference proteome</keyword>
<name>A0A401GHZ0_9APHY</name>
<sequence length="240" mass="27070">MLYKLTSTDKGQTTLIDCATGTVAFRISTPRPARARASTLDSLKRTMSRNCSQETVPRTDRPTTLVEDKDGAIVAEIDWAPGNYATLIRIGEEVLRGVAELFDCAFFKLYNDETQLPMRTENTWCITPTSLTLVDDDGEVIGKFHAKCVVVNGQPLRSRRGGYDYFELDGIPQDEVLEIILCLLFVRPLYERVHRSSRSKRTRLVAGLRRRAIHSFAGLRKSLATSRCEGTNARIIRRWG</sequence>
<evidence type="ECO:0000313" key="2">
    <source>
        <dbReference type="Proteomes" id="UP000287166"/>
    </source>
</evidence>
<dbReference type="OrthoDB" id="3258136at2759"/>
<evidence type="ECO:0000313" key="1">
    <source>
        <dbReference type="EMBL" id="GBE81810.1"/>
    </source>
</evidence>
<reference evidence="1 2" key="1">
    <citation type="journal article" date="2018" name="Sci. Rep.">
        <title>Genome sequence of the cauliflower mushroom Sparassis crispa (Hanabiratake) and its association with beneficial usage.</title>
        <authorList>
            <person name="Kiyama R."/>
            <person name="Furutani Y."/>
            <person name="Kawaguchi K."/>
            <person name="Nakanishi T."/>
        </authorList>
    </citation>
    <scope>NUCLEOTIDE SEQUENCE [LARGE SCALE GENOMIC DNA]</scope>
</reference>
<gene>
    <name evidence="1" type="ORF">SCP_0401830</name>
</gene>
<organism evidence="1 2">
    <name type="scientific">Sparassis crispa</name>
    <dbReference type="NCBI Taxonomy" id="139825"/>
    <lineage>
        <taxon>Eukaryota</taxon>
        <taxon>Fungi</taxon>
        <taxon>Dikarya</taxon>
        <taxon>Basidiomycota</taxon>
        <taxon>Agaricomycotina</taxon>
        <taxon>Agaricomycetes</taxon>
        <taxon>Polyporales</taxon>
        <taxon>Sparassidaceae</taxon>
        <taxon>Sparassis</taxon>
    </lineage>
</organism>
<dbReference type="GeneID" id="38778727"/>
<accession>A0A401GHZ0</accession>
<dbReference type="Proteomes" id="UP000287166">
    <property type="component" value="Unassembled WGS sequence"/>
</dbReference>